<dbReference type="InterPro" id="IPR010982">
    <property type="entry name" value="Lambda_DNA-bd_dom_sf"/>
</dbReference>
<keyword evidence="2" id="KW-0238">DNA-binding</keyword>
<evidence type="ECO:0000259" key="4">
    <source>
        <dbReference type="PROSITE" id="PS50932"/>
    </source>
</evidence>
<keyword evidence="1" id="KW-0805">Transcription regulation</keyword>
<name>A0A544YQI1_9ACTN</name>
<proteinExistence type="predicted"/>
<accession>A0A544YQI1</accession>
<dbReference type="InterPro" id="IPR001387">
    <property type="entry name" value="Cro/C1-type_HTH"/>
</dbReference>
<dbReference type="InterPro" id="IPR046335">
    <property type="entry name" value="LacI/GalR-like_sensor"/>
</dbReference>
<dbReference type="GO" id="GO:0000976">
    <property type="term" value="F:transcription cis-regulatory region binding"/>
    <property type="evidence" value="ECO:0007669"/>
    <property type="project" value="TreeGrafter"/>
</dbReference>
<organism evidence="6 7">
    <name type="scientific">Microbispora hainanensis</name>
    <dbReference type="NCBI Taxonomy" id="568844"/>
    <lineage>
        <taxon>Bacteria</taxon>
        <taxon>Bacillati</taxon>
        <taxon>Actinomycetota</taxon>
        <taxon>Actinomycetes</taxon>
        <taxon>Streptosporangiales</taxon>
        <taxon>Streptosporangiaceae</taxon>
        <taxon>Microbispora</taxon>
    </lineage>
</organism>
<dbReference type="CDD" id="cd06296">
    <property type="entry name" value="PBP1_CatR-like"/>
    <property type="match status" value="1"/>
</dbReference>
<dbReference type="InterPro" id="IPR000843">
    <property type="entry name" value="HTH_LacI"/>
</dbReference>
<evidence type="ECO:0000259" key="5">
    <source>
        <dbReference type="PROSITE" id="PS50943"/>
    </source>
</evidence>
<dbReference type="Proteomes" id="UP000316541">
    <property type="component" value="Unassembled WGS sequence"/>
</dbReference>
<dbReference type="Gene3D" id="3.40.50.2300">
    <property type="match status" value="2"/>
</dbReference>
<dbReference type="Pfam" id="PF00356">
    <property type="entry name" value="LacI"/>
    <property type="match status" value="1"/>
</dbReference>
<dbReference type="PROSITE" id="PS50943">
    <property type="entry name" value="HTH_CROC1"/>
    <property type="match status" value="1"/>
</dbReference>
<dbReference type="Pfam" id="PF13377">
    <property type="entry name" value="Peripla_BP_3"/>
    <property type="match status" value="1"/>
</dbReference>
<evidence type="ECO:0000313" key="7">
    <source>
        <dbReference type="Proteomes" id="UP000316541"/>
    </source>
</evidence>
<dbReference type="InterPro" id="IPR028082">
    <property type="entry name" value="Peripla_BP_I"/>
</dbReference>
<dbReference type="PROSITE" id="PS50932">
    <property type="entry name" value="HTH_LACI_2"/>
    <property type="match status" value="1"/>
</dbReference>
<dbReference type="PANTHER" id="PTHR30146:SF153">
    <property type="entry name" value="LACTOSE OPERON REPRESSOR"/>
    <property type="match status" value="1"/>
</dbReference>
<comment type="caution">
    <text evidence="6">The sequence shown here is derived from an EMBL/GenBank/DDBJ whole genome shotgun (WGS) entry which is preliminary data.</text>
</comment>
<dbReference type="EMBL" id="VIRM01000027">
    <property type="protein sequence ID" value="TQS19033.1"/>
    <property type="molecule type" value="Genomic_DNA"/>
</dbReference>
<dbReference type="SUPFAM" id="SSF47413">
    <property type="entry name" value="lambda repressor-like DNA-binding domains"/>
    <property type="match status" value="1"/>
</dbReference>
<dbReference type="Gene3D" id="1.10.260.40">
    <property type="entry name" value="lambda repressor-like DNA-binding domains"/>
    <property type="match status" value="1"/>
</dbReference>
<dbReference type="SMART" id="SM00354">
    <property type="entry name" value="HTH_LACI"/>
    <property type="match status" value="1"/>
</dbReference>
<feature type="domain" description="HTH lacI-type" evidence="4">
    <location>
        <begin position="46"/>
        <end position="100"/>
    </location>
</feature>
<dbReference type="GO" id="GO:0003700">
    <property type="term" value="F:DNA-binding transcription factor activity"/>
    <property type="evidence" value="ECO:0007669"/>
    <property type="project" value="TreeGrafter"/>
</dbReference>
<dbReference type="AlphaFoldDB" id="A0A544YQI1"/>
<dbReference type="CDD" id="cd01392">
    <property type="entry name" value="HTH_LacI"/>
    <property type="match status" value="1"/>
</dbReference>
<evidence type="ECO:0000256" key="3">
    <source>
        <dbReference type="ARBA" id="ARBA00023163"/>
    </source>
</evidence>
<keyword evidence="3" id="KW-0804">Transcription</keyword>
<reference evidence="6 7" key="1">
    <citation type="submission" date="2019-07" db="EMBL/GenBank/DDBJ databases">
        <title>Microbispora hainanensis DSM 45428.</title>
        <authorList>
            <person name="Thawai C."/>
        </authorList>
    </citation>
    <scope>NUCLEOTIDE SEQUENCE [LARGE SCALE GENOMIC DNA]</scope>
    <source>
        <strain evidence="6 7">DSM 45428</strain>
    </source>
</reference>
<gene>
    <name evidence="6" type="ORF">FLX08_21885</name>
</gene>
<evidence type="ECO:0000256" key="1">
    <source>
        <dbReference type="ARBA" id="ARBA00023015"/>
    </source>
</evidence>
<protein>
    <submittedName>
        <fullName evidence="6">LacI family transcriptional regulator</fullName>
    </submittedName>
</protein>
<dbReference type="PANTHER" id="PTHR30146">
    <property type="entry name" value="LACI-RELATED TRANSCRIPTIONAL REPRESSOR"/>
    <property type="match status" value="1"/>
</dbReference>
<feature type="domain" description="HTH cro/C1-type" evidence="5">
    <location>
        <begin position="46"/>
        <end position="76"/>
    </location>
</feature>
<sequence length="375" mass="40547">MQREPDDTLKLFGLSPKHSGFRPHSDVRLRFVTVVDEPSASVPEPLTLAQLAELAGVSKATVSKVVNGRSAVAPETRALIEGLIREHGFRRQRRRSSPAAVLELVFHELAGDYPTEIARGVGQVAREHHMAVAISELQGNHVPGADWLEDVLGRRPAGVIAVFSSLTDLQRERLATHKIPLVLLDPTGDPGHRVPSVGAGNWNGGLTATRHLLELGHRRIAIITGPPHALSSRARLDGYRAALDTAGVPVDPDLICQGDYQIEDGLTHTHRLLRLPNPPTAVFASNDGQAIGVYHAANRLGLRIPDDLSVVGFDDMPPMRWAIPPLTTIHQPLAEMAGAAATMLVTLARGEPLPHHRKEFATTLVVRESTAPPKP</sequence>
<evidence type="ECO:0000256" key="2">
    <source>
        <dbReference type="ARBA" id="ARBA00023125"/>
    </source>
</evidence>
<dbReference type="SUPFAM" id="SSF53822">
    <property type="entry name" value="Periplasmic binding protein-like I"/>
    <property type="match status" value="1"/>
</dbReference>
<evidence type="ECO:0000313" key="6">
    <source>
        <dbReference type="EMBL" id="TQS19033.1"/>
    </source>
</evidence>